<reference evidence="9 10" key="1">
    <citation type="submission" date="2016-02" db="EMBL/GenBank/DDBJ databases">
        <title>Complete Genome of H5569, the type strain of the newly described species Haematospirillium jordaniae.</title>
        <authorList>
            <person name="Nicholson A.C."/>
            <person name="Humrighouse B.W."/>
            <person name="Loparov V."/>
            <person name="McQuiston J.R."/>
        </authorList>
    </citation>
    <scope>NUCLEOTIDE SEQUENCE [LARGE SCALE GENOMIC DNA]</scope>
    <source>
        <strain evidence="9 10">H5569</strain>
    </source>
</reference>
<keyword evidence="7" id="KW-1133">Transmembrane helix</keyword>
<proteinExistence type="predicted"/>
<dbReference type="Gene3D" id="3.30.450.20">
    <property type="entry name" value="PAS domain"/>
    <property type="match status" value="2"/>
</dbReference>
<keyword evidence="7" id="KW-0472">Membrane</keyword>
<feature type="transmembrane region" description="Helical" evidence="7">
    <location>
        <begin position="184"/>
        <end position="208"/>
    </location>
</feature>
<dbReference type="InterPro" id="IPR036097">
    <property type="entry name" value="HisK_dim/P_sf"/>
</dbReference>
<dbReference type="Gene3D" id="3.30.565.10">
    <property type="entry name" value="Histidine kinase-like ATPase, C-terminal domain"/>
    <property type="match status" value="1"/>
</dbReference>
<dbReference type="STRING" id="1549855.AY555_00360"/>
<dbReference type="PANTHER" id="PTHR43711:SF26">
    <property type="entry name" value="SENSOR HISTIDINE KINASE RCSC"/>
    <property type="match status" value="1"/>
</dbReference>
<dbReference type="Pfam" id="PF12860">
    <property type="entry name" value="PAS_7"/>
    <property type="match status" value="1"/>
</dbReference>
<feature type="domain" description="Histidine kinase" evidence="8">
    <location>
        <begin position="683"/>
        <end position="904"/>
    </location>
</feature>
<dbReference type="SUPFAM" id="SSF55874">
    <property type="entry name" value="ATPase domain of HSP90 chaperone/DNA topoisomerase II/histidine kinase"/>
    <property type="match status" value="1"/>
</dbReference>
<keyword evidence="4" id="KW-0808">Transferase</keyword>
<dbReference type="PANTHER" id="PTHR43711">
    <property type="entry name" value="TWO-COMPONENT HISTIDINE KINASE"/>
    <property type="match status" value="1"/>
</dbReference>
<dbReference type="KEGG" id="hjo:AY555_00360"/>
<evidence type="ECO:0000256" key="7">
    <source>
        <dbReference type="SAM" id="Phobius"/>
    </source>
</evidence>
<name>A0A143DAW8_9PROT</name>
<dbReference type="CDD" id="cd16922">
    <property type="entry name" value="HATPase_EvgS-ArcB-TorS-like"/>
    <property type="match status" value="1"/>
</dbReference>
<dbReference type="InterPro" id="IPR004358">
    <property type="entry name" value="Sig_transdc_His_kin-like_C"/>
</dbReference>
<comment type="catalytic activity">
    <reaction evidence="1">
        <text>ATP + protein L-histidine = ADP + protein N-phospho-L-histidine.</text>
        <dbReference type="EC" id="2.7.13.3"/>
    </reaction>
</comment>
<keyword evidence="10" id="KW-1185">Reference proteome</keyword>
<keyword evidence="5" id="KW-0418">Kinase</keyword>
<dbReference type="EC" id="2.7.13.3" evidence="2"/>
<dbReference type="Proteomes" id="UP000076066">
    <property type="component" value="Chromosome"/>
</dbReference>
<keyword evidence="6" id="KW-0902">Two-component regulatory system</keyword>
<dbReference type="SUPFAM" id="SSF47384">
    <property type="entry name" value="Homodimeric domain of signal transducing histidine kinase"/>
    <property type="match status" value="1"/>
</dbReference>
<dbReference type="EMBL" id="CP014525">
    <property type="protein sequence ID" value="AMW33875.1"/>
    <property type="molecule type" value="Genomic_DNA"/>
</dbReference>
<dbReference type="RefSeq" id="WP_066131915.1">
    <property type="nucleotide sequence ID" value="NZ_CP014525.1"/>
</dbReference>
<dbReference type="InterPro" id="IPR003594">
    <property type="entry name" value="HATPase_dom"/>
</dbReference>
<evidence type="ECO:0000313" key="10">
    <source>
        <dbReference type="Proteomes" id="UP000076066"/>
    </source>
</evidence>
<dbReference type="InterPro" id="IPR050736">
    <property type="entry name" value="Sensor_HK_Regulatory"/>
</dbReference>
<dbReference type="Pfam" id="PF00512">
    <property type="entry name" value="HisKA"/>
    <property type="match status" value="1"/>
</dbReference>
<dbReference type="OrthoDB" id="8477115at2"/>
<evidence type="ECO:0000313" key="9">
    <source>
        <dbReference type="EMBL" id="AMW33875.1"/>
    </source>
</evidence>
<dbReference type="InterPro" id="IPR005467">
    <property type="entry name" value="His_kinase_dom"/>
</dbReference>
<organism evidence="9 10">
    <name type="scientific">Haematospirillum jordaniae</name>
    <dbReference type="NCBI Taxonomy" id="1549855"/>
    <lineage>
        <taxon>Bacteria</taxon>
        <taxon>Pseudomonadati</taxon>
        <taxon>Pseudomonadota</taxon>
        <taxon>Alphaproteobacteria</taxon>
        <taxon>Rhodospirillales</taxon>
        <taxon>Novispirillaceae</taxon>
        <taxon>Haematospirillum</taxon>
    </lineage>
</organism>
<dbReference type="CDD" id="cd00082">
    <property type="entry name" value="HisKA"/>
    <property type="match status" value="1"/>
</dbReference>
<dbReference type="PROSITE" id="PS50109">
    <property type="entry name" value="HIS_KIN"/>
    <property type="match status" value="1"/>
</dbReference>
<evidence type="ECO:0000256" key="1">
    <source>
        <dbReference type="ARBA" id="ARBA00000085"/>
    </source>
</evidence>
<dbReference type="AlphaFoldDB" id="A0A143DAW8"/>
<dbReference type="GO" id="GO:0000155">
    <property type="term" value="F:phosphorelay sensor kinase activity"/>
    <property type="evidence" value="ECO:0007669"/>
    <property type="project" value="InterPro"/>
</dbReference>
<evidence type="ECO:0000259" key="8">
    <source>
        <dbReference type="PROSITE" id="PS50109"/>
    </source>
</evidence>
<evidence type="ECO:0000256" key="4">
    <source>
        <dbReference type="ARBA" id="ARBA00022679"/>
    </source>
</evidence>
<dbReference type="Pfam" id="PF02518">
    <property type="entry name" value="HATPase_c"/>
    <property type="match status" value="1"/>
</dbReference>
<evidence type="ECO:0000256" key="3">
    <source>
        <dbReference type="ARBA" id="ARBA00022553"/>
    </source>
</evidence>
<gene>
    <name evidence="9" type="ORF">AY555_00360</name>
</gene>
<dbReference type="InterPro" id="IPR003661">
    <property type="entry name" value="HisK_dim/P_dom"/>
</dbReference>
<dbReference type="PRINTS" id="PR00344">
    <property type="entry name" value="BCTRLSENSOR"/>
</dbReference>
<evidence type="ECO:0000256" key="5">
    <source>
        <dbReference type="ARBA" id="ARBA00022777"/>
    </source>
</evidence>
<dbReference type="SUPFAM" id="SSF55785">
    <property type="entry name" value="PYP-like sensor domain (PAS domain)"/>
    <property type="match status" value="2"/>
</dbReference>
<dbReference type="InterPro" id="IPR035965">
    <property type="entry name" value="PAS-like_dom_sf"/>
</dbReference>
<keyword evidence="7" id="KW-0812">Transmembrane</keyword>
<keyword evidence="3" id="KW-0597">Phosphoprotein</keyword>
<evidence type="ECO:0000256" key="2">
    <source>
        <dbReference type="ARBA" id="ARBA00012438"/>
    </source>
</evidence>
<protein>
    <recommendedName>
        <fullName evidence="2">histidine kinase</fullName>
        <ecNumber evidence="2">2.7.13.3</ecNumber>
    </recommendedName>
</protein>
<sequence>MSVDGQQGKAWGLRFATLFSLCLVVLAAFVSLSFSERRVRELALELSLQEIWGSLPALSSALEGWSSQTQAPAELSHDLALVVYSLVMREIHHLPVTAVVVVYPDGSAVIPDAAPALPDLSSDPLWLSSALRGYKPVWLQDHGPAVEIIAALPLERRDGSLVGGVLLRLDAGTALNEQQILVRVYRWCVGVGFGVIFLIVLAICAVFWRARVHDHQLLVREGALRRHMEESIRSLSCSLQDITGPLPAMIARVDHRQHYVFATAEYCRWFGTFGTSPVPVGTNLLAGENFEFHLGENYAQVSDLVVAALDGLSAVSEGVWSFPDGSRYVRVELQPVFERSAVRGFFVSITDITAMKRLERDLRNARDRMEEEFTARTLEHKKTVESRLAEALDRVSEGFLLWDSQDCLLICNQAFRLLFPSLTKRVVPGIHYAEVVALLDALEHPVSVASASDGHDRTSGDTYGQRSRPRERFFRDSLWVLMTETRTPEGLTVMTFTDISERKAAELALLSSEADLRELHKITSDPDQGMAEKVPALLQLGCRRFDMTGACLARCQGDVLISDYVVGGHDDLKVEQIVSCAGMSLSDVLAGREILVPSCTQGETGQACLAVRVVACRRTWGILFFRGPGKAGRCLQPADLEFARLLALWIGARITQVETETHLRAALEQADAASRSKSLFLANMSHELRTPLNAIIGFSDVMASEIFGAHTAPQYKDYSASIKDSGQHLLSIINDILDTAKVEAGHLTLDDDVIKPSELIDGTIRLLQGQFSAAGLTMRTDIPVDLPSIRGDARRLRQVMLNLLSNAIKFTPSGGVVNVTALCAPADGMTITVSDNGIGMRTEDIAVALAPFGQIDSSLSRRHQGTGLGLPLSRSLVEAHGGTLSLVSAPGEGTEVRVWLPPDRLVQGA</sequence>
<evidence type="ECO:0000256" key="6">
    <source>
        <dbReference type="ARBA" id="ARBA00023012"/>
    </source>
</evidence>
<feature type="transmembrane region" description="Helical" evidence="7">
    <location>
        <begin position="12"/>
        <end position="34"/>
    </location>
</feature>
<accession>A0A143DAW8</accession>
<dbReference type="SMART" id="SM00388">
    <property type="entry name" value="HisKA"/>
    <property type="match status" value="1"/>
</dbReference>
<dbReference type="Gene3D" id="1.10.287.130">
    <property type="match status" value="1"/>
</dbReference>
<dbReference type="SMART" id="SM00387">
    <property type="entry name" value="HATPase_c"/>
    <property type="match status" value="1"/>
</dbReference>
<dbReference type="GeneID" id="53315615"/>
<dbReference type="InterPro" id="IPR036890">
    <property type="entry name" value="HATPase_C_sf"/>
</dbReference>